<protein>
    <submittedName>
        <fullName evidence="2">Uncharacterized protein</fullName>
    </submittedName>
</protein>
<comment type="caution">
    <text evidence="2">The sequence shown here is derived from an EMBL/GenBank/DDBJ whole genome shotgun (WGS) entry which is preliminary data.</text>
</comment>
<organism evidence="2 3">
    <name type="scientific">Araneus ventricosus</name>
    <name type="common">Orbweaver spider</name>
    <name type="synonym">Epeira ventricosa</name>
    <dbReference type="NCBI Taxonomy" id="182803"/>
    <lineage>
        <taxon>Eukaryota</taxon>
        <taxon>Metazoa</taxon>
        <taxon>Ecdysozoa</taxon>
        <taxon>Arthropoda</taxon>
        <taxon>Chelicerata</taxon>
        <taxon>Arachnida</taxon>
        <taxon>Araneae</taxon>
        <taxon>Araneomorphae</taxon>
        <taxon>Entelegynae</taxon>
        <taxon>Araneoidea</taxon>
        <taxon>Araneidae</taxon>
        <taxon>Araneus</taxon>
    </lineage>
</organism>
<dbReference type="AlphaFoldDB" id="A0A4Y2SMJ8"/>
<evidence type="ECO:0000313" key="3">
    <source>
        <dbReference type="Proteomes" id="UP000499080"/>
    </source>
</evidence>
<keyword evidence="3" id="KW-1185">Reference proteome</keyword>
<name>A0A4Y2SMJ8_ARAVE</name>
<dbReference type="Proteomes" id="UP000499080">
    <property type="component" value="Unassembled WGS sequence"/>
</dbReference>
<sequence length="715" mass="81876">MSDIHKRPENDSSVEKHIQYISDNLPSSEDKNEIAKNSELFSRNDNCISESNMSGKESTEFLSKGTTEATRQISEIEIAKESGTCKVNKNMPSIALSYISTESNEKFSNEVTSIVNFNQEENPNLKSSESYTTNKKPGYKRKRKTRYSSVYANNNHSDICPESLHEASKGDEKLEKERETYSDSDIEILEEFVVSKIKVEGRRISNLNLKSSEPFTTNKRSHRKRKRKICQSSVCAINNHSNIYPETVHEASKNDEKLEIEKECESYSDSDIEILEEFVVRKIKVESQKISGRRDGRYRQLDFISKSSTNKKLHKEDPKAIFSHKKQTLAENFDISVKENHLLEKIESKLHHIAKIIKDKRYSEIRKQKALLLLKEMSPILEKAETFCNNFEMNSRNSNNFSNGTFLPFKLKQIQFLYSNLMKESSVKLRNKNSNEVCFSKYLLRSVGSEEQQNQSKFVSGGEVYERSNDTNFPSSSKNSNGLAKDLVSSRLVNCDAHSIKRKIRKINNEPIQTHVNDEFNLNLGNKHLLDVSFETLINKKKANIFTWKERRSENISLLTEKESDMADKENFTQNVIINCDSTVTLNDSVNFSNETQCFESLDTDFNGSTADKGSGREVTMDLVGEQSDLVQKNSPVILKFNQGMDAPVDSVPILEDNITNKEYCNQEVTTTGVNNHVNNNSSNRFDDESNMTVDEIQNSLDETQVSWLQIKSWK</sequence>
<evidence type="ECO:0000313" key="2">
    <source>
        <dbReference type="EMBL" id="GBN89468.1"/>
    </source>
</evidence>
<gene>
    <name evidence="2" type="ORF">AVEN_14449_1</name>
</gene>
<accession>A0A4Y2SMJ8</accession>
<feature type="region of interest" description="Disordered" evidence="1">
    <location>
        <begin position="45"/>
        <end position="66"/>
    </location>
</feature>
<feature type="compositionally biased region" description="Polar residues" evidence="1">
    <location>
        <begin position="123"/>
        <end position="135"/>
    </location>
</feature>
<feature type="region of interest" description="Disordered" evidence="1">
    <location>
        <begin position="123"/>
        <end position="143"/>
    </location>
</feature>
<dbReference type="EMBL" id="BGPR01022800">
    <property type="protein sequence ID" value="GBN89468.1"/>
    <property type="molecule type" value="Genomic_DNA"/>
</dbReference>
<evidence type="ECO:0000256" key="1">
    <source>
        <dbReference type="SAM" id="MobiDB-lite"/>
    </source>
</evidence>
<reference evidence="2 3" key="1">
    <citation type="journal article" date="2019" name="Sci. Rep.">
        <title>Orb-weaving spider Araneus ventricosus genome elucidates the spidroin gene catalogue.</title>
        <authorList>
            <person name="Kono N."/>
            <person name="Nakamura H."/>
            <person name="Ohtoshi R."/>
            <person name="Moran D.A.P."/>
            <person name="Shinohara A."/>
            <person name="Yoshida Y."/>
            <person name="Fujiwara M."/>
            <person name="Mori M."/>
            <person name="Tomita M."/>
            <person name="Arakawa K."/>
        </authorList>
    </citation>
    <scope>NUCLEOTIDE SEQUENCE [LARGE SCALE GENOMIC DNA]</scope>
</reference>
<proteinExistence type="predicted"/>